<dbReference type="Proteomes" id="UP000234331">
    <property type="component" value="Unassembled WGS sequence"/>
</dbReference>
<name>A0A2I2KKL2_9ACTN</name>
<feature type="region of interest" description="Disordered" evidence="1">
    <location>
        <begin position="39"/>
        <end position="96"/>
    </location>
</feature>
<feature type="compositionally biased region" description="Low complexity" evidence="1">
    <location>
        <begin position="39"/>
        <end position="78"/>
    </location>
</feature>
<protein>
    <recommendedName>
        <fullName evidence="5">FG-GAP repeat protein</fullName>
    </recommendedName>
</protein>
<gene>
    <name evidence="3" type="ORF">FRACA_130032</name>
</gene>
<proteinExistence type="predicted"/>
<dbReference type="EMBL" id="FZMO01000035">
    <property type="protein sequence ID" value="SNQ46208.1"/>
    <property type="molecule type" value="Genomic_DNA"/>
</dbReference>
<evidence type="ECO:0000256" key="1">
    <source>
        <dbReference type="SAM" id="MobiDB-lite"/>
    </source>
</evidence>
<feature type="compositionally biased region" description="Basic and acidic residues" evidence="1">
    <location>
        <begin position="84"/>
        <end position="96"/>
    </location>
</feature>
<keyword evidence="2" id="KW-0732">Signal</keyword>
<dbReference type="SUPFAM" id="SSF69318">
    <property type="entry name" value="Integrin alpha N-terminal domain"/>
    <property type="match status" value="1"/>
</dbReference>
<evidence type="ECO:0000256" key="2">
    <source>
        <dbReference type="SAM" id="SignalP"/>
    </source>
</evidence>
<dbReference type="AlphaFoldDB" id="A0A2I2KKL2"/>
<feature type="chain" id="PRO_5014662018" description="FG-GAP repeat protein" evidence="2">
    <location>
        <begin position="24"/>
        <end position="271"/>
    </location>
</feature>
<evidence type="ECO:0000313" key="4">
    <source>
        <dbReference type="Proteomes" id="UP000234331"/>
    </source>
</evidence>
<organism evidence="3 4">
    <name type="scientific">Frankia canadensis</name>
    <dbReference type="NCBI Taxonomy" id="1836972"/>
    <lineage>
        <taxon>Bacteria</taxon>
        <taxon>Bacillati</taxon>
        <taxon>Actinomycetota</taxon>
        <taxon>Actinomycetes</taxon>
        <taxon>Frankiales</taxon>
        <taxon>Frankiaceae</taxon>
        <taxon>Frankia</taxon>
    </lineage>
</organism>
<evidence type="ECO:0000313" key="3">
    <source>
        <dbReference type="EMBL" id="SNQ46208.1"/>
    </source>
</evidence>
<dbReference type="PROSITE" id="PS51257">
    <property type="entry name" value="PROKAR_LIPOPROTEIN"/>
    <property type="match status" value="1"/>
</dbReference>
<dbReference type="InterPro" id="IPR028994">
    <property type="entry name" value="Integrin_alpha_N"/>
</dbReference>
<keyword evidence="4" id="KW-1185">Reference proteome</keyword>
<feature type="signal peptide" evidence="2">
    <location>
        <begin position="1"/>
        <end position="23"/>
    </location>
</feature>
<reference evidence="3 4" key="1">
    <citation type="submission" date="2017-06" db="EMBL/GenBank/DDBJ databases">
        <authorList>
            <person name="Kim H.J."/>
            <person name="Triplett B.A."/>
        </authorList>
    </citation>
    <scope>NUCLEOTIDE SEQUENCE [LARGE SCALE GENOMIC DNA]</scope>
    <source>
        <strain evidence="3">FRACA_ARgP5</strain>
    </source>
</reference>
<evidence type="ECO:0008006" key="5">
    <source>
        <dbReference type="Google" id="ProtNLM"/>
    </source>
</evidence>
<sequence length="271" mass="27536">MTRPPLVPGVLFLLGSLLLGACGADRSTAARPSRVAAADRSVSSAAPRSTAPLSAAPHSVTSAAAATPAGPPVTRTPASSGSRPARDGDVDGDGRADTLTILRAGTLRVRYSHGGEDDVRFETGNPAFVDVHVLGSADADRDGHAEVFVQTDQGASIGVATMFRYVGGHLRLATLGGKQAALAYGGSTGFLASWACRPAQVPAAALVTSTGPSSAPNIYTLDLRYYRFDQGRASLTELSHRTAGPAALDQLPTVRDAVSGAAGCGSARLTS</sequence>
<accession>A0A2I2KKL2</accession>